<keyword evidence="1" id="KW-1133">Transmembrane helix</keyword>
<gene>
    <name evidence="2" type="ORF">UFOVP767_10</name>
</gene>
<reference evidence="2" key="1">
    <citation type="submission" date="2020-04" db="EMBL/GenBank/DDBJ databases">
        <authorList>
            <person name="Chiriac C."/>
            <person name="Salcher M."/>
            <person name="Ghai R."/>
            <person name="Kavagutti S V."/>
        </authorList>
    </citation>
    <scope>NUCLEOTIDE SEQUENCE</scope>
</reference>
<evidence type="ECO:0000313" key="2">
    <source>
        <dbReference type="EMBL" id="CAB4160510.1"/>
    </source>
</evidence>
<sequence length="146" mass="16435">MPQLANFLPFAPHLASFFGIDPLLPMQDPVAVSAKRDALRHNFFHCLGIRPVSNQGADNELSFADHVMEVNRRRVIEPAHKAFLRLFELDPQSAVVFSVFGRTGFVLNLIFLVPTLVCLGILLGANDWIFIWHLVFDSNFLYNGGK</sequence>
<accession>A0A6J5NKV8</accession>
<feature type="transmembrane region" description="Helical" evidence="1">
    <location>
        <begin position="105"/>
        <end position="125"/>
    </location>
</feature>
<organism evidence="2">
    <name type="scientific">uncultured Caudovirales phage</name>
    <dbReference type="NCBI Taxonomy" id="2100421"/>
    <lineage>
        <taxon>Viruses</taxon>
        <taxon>Duplodnaviria</taxon>
        <taxon>Heunggongvirae</taxon>
        <taxon>Uroviricota</taxon>
        <taxon>Caudoviricetes</taxon>
        <taxon>Peduoviridae</taxon>
        <taxon>Maltschvirus</taxon>
        <taxon>Maltschvirus maltsch</taxon>
    </lineage>
</organism>
<keyword evidence="1" id="KW-0472">Membrane</keyword>
<evidence type="ECO:0000256" key="1">
    <source>
        <dbReference type="SAM" id="Phobius"/>
    </source>
</evidence>
<name>A0A6J5NKV8_9CAUD</name>
<dbReference type="EMBL" id="LR796714">
    <property type="protein sequence ID" value="CAB4160510.1"/>
    <property type="molecule type" value="Genomic_DNA"/>
</dbReference>
<protein>
    <submittedName>
        <fullName evidence="2">Uncharacterized protein</fullName>
    </submittedName>
</protein>
<keyword evidence="1" id="KW-0812">Transmembrane</keyword>
<proteinExistence type="predicted"/>